<gene>
    <name evidence="11" type="ORF">PSYICH_LOCUS10419</name>
</gene>
<evidence type="ECO:0000256" key="6">
    <source>
        <dbReference type="ARBA" id="ARBA00022989"/>
    </source>
</evidence>
<evidence type="ECO:0000256" key="7">
    <source>
        <dbReference type="ARBA" id="ARBA00023136"/>
    </source>
</evidence>
<sequence length="221" mass="25276">MDEIKRGVASFSQNVTPRRGVYDMNFKEIVKVNVAVLETCAVMVPDLKGPNDTFWFLIRLFIYLVGIYGTQVVSEVLHFILLNTSIQELAAASFLFLTHAVQITKVFYLFKYRLRVRKLINCLNQPIFQPQSDKQRTTLTNYIKLSKFASFSFLTAGVLTCIFWATYPFTEDELKLPLAGWFPFDTTVSPNFELAYTYQCMATTLNGITIISIDTLWAGKL</sequence>
<keyword evidence="9" id="KW-0807">Transducer</keyword>
<dbReference type="GO" id="GO:0007165">
    <property type="term" value="P:signal transduction"/>
    <property type="evidence" value="ECO:0007669"/>
    <property type="project" value="UniProtKB-KW"/>
</dbReference>
<dbReference type="OrthoDB" id="8189294at2759"/>
<keyword evidence="2" id="KW-1003">Cell membrane</keyword>
<keyword evidence="7 10" id="KW-0472">Membrane</keyword>
<evidence type="ECO:0000256" key="9">
    <source>
        <dbReference type="ARBA" id="ARBA00023224"/>
    </source>
</evidence>
<dbReference type="Pfam" id="PF02949">
    <property type="entry name" value="7tm_6"/>
    <property type="match status" value="1"/>
</dbReference>
<accession>A0A9P0D4U5</accession>
<protein>
    <submittedName>
        <fullName evidence="11">Uncharacterized protein</fullName>
    </submittedName>
</protein>
<evidence type="ECO:0000256" key="8">
    <source>
        <dbReference type="ARBA" id="ARBA00023170"/>
    </source>
</evidence>
<keyword evidence="4 10" id="KW-0812">Transmembrane</keyword>
<keyword evidence="12" id="KW-1185">Reference proteome</keyword>
<dbReference type="InterPro" id="IPR004117">
    <property type="entry name" value="7tm6_olfct_rcpt"/>
</dbReference>
<keyword evidence="3" id="KW-0716">Sensory transduction</keyword>
<proteinExistence type="predicted"/>
<evidence type="ECO:0000313" key="12">
    <source>
        <dbReference type="Proteomes" id="UP001153636"/>
    </source>
</evidence>
<dbReference type="GO" id="GO:0005886">
    <property type="term" value="C:plasma membrane"/>
    <property type="evidence" value="ECO:0007669"/>
    <property type="project" value="UniProtKB-SubCell"/>
</dbReference>
<dbReference type="PANTHER" id="PTHR21137:SF35">
    <property type="entry name" value="ODORANT RECEPTOR 19A-RELATED"/>
    <property type="match status" value="1"/>
</dbReference>
<evidence type="ECO:0000256" key="1">
    <source>
        <dbReference type="ARBA" id="ARBA00004651"/>
    </source>
</evidence>
<dbReference type="Proteomes" id="UP001153636">
    <property type="component" value="Chromosome 4"/>
</dbReference>
<keyword evidence="5" id="KW-0552">Olfaction</keyword>
<dbReference type="GO" id="GO:0004984">
    <property type="term" value="F:olfactory receptor activity"/>
    <property type="evidence" value="ECO:0007669"/>
    <property type="project" value="InterPro"/>
</dbReference>
<dbReference type="EMBL" id="OV651816">
    <property type="protein sequence ID" value="CAH1109886.1"/>
    <property type="molecule type" value="Genomic_DNA"/>
</dbReference>
<feature type="transmembrane region" description="Helical" evidence="10">
    <location>
        <begin position="89"/>
        <end position="110"/>
    </location>
</feature>
<comment type="subcellular location">
    <subcellularLocation>
        <location evidence="1">Cell membrane</location>
        <topology evidence="1">Multi-pass membrane protein</topology>
    </subcellularLocation>
</comment>
<evidence type="ECO:0000313" key="11">
    <source>
        <dbReference type="EMBL" id="CAH1109886.1"/>
    </source>
</evidence>
<evidence type="ECO:0000256" key="5">
    <source>
        <dbReference type="ARBA" id="ARBA00022725"/>
    </source>
</evidence>
<feature type="transmembrane region" description="Helical" evidence="10">
    <location>
        <begin position="148"/>
        <end position="167"/>
    </location>
</feature>
<keyword evidence="8" id="KW-0675">Receptor</keyword>
<keyword evidence="6 10" id="KW-1133">Transmembrane helix</keyword>
<name>A0A9P0D4U5_9CUCU</name>
<dbReference type="AlphaFoldDB" id="A0A9P0D4U5"/>
<organism evidence="11 12">
    <name type="scientific">Psylliodes chrysocephalus</name>
    <dbReference type="NCBI Taxonomy" id="3402493"/>
    <lineage>
        <taxon>Eukaryota</taxon>
        <taxon>Metazoa</taxon>
        <taxon>Ecdysozoa</taxon>
        <taxon>Arthropoda</taxon>
        <taxon>Hexapoda</taxon>
        <taxon>Insecta</taxon>
        <taxon>Pterygota</taxon>
        <taxon>Neoptera</taxon>
        <taxon>Endopterygota</taxon>
        <taxon>Coleoptera</taxon>
        <taxon>Polyphaga</taxon>
        <taxon>Cucujiformia</taxon>
        <taxon>Chrysomeloidea</taxon>
        <taxon>Chrysomelidae</taxon>
        <taxon>Galerucinae</taxon>
        <taxon>Alticini</taxon>
        <taxon>Psylliodes</taxon>
    </lineage>
</organism>
<evidence type="ECO:0000256" key="10">
    <source>
        <dbReference type="SAM" id="Phobius"/>
    </source>
</evidence>
<dbReference type="GO" id="GO:0005549">
    <property type="term" value="F:odorant binding"/>
    <property type="evidence" value="ECO:0007669"/>
    <property type="project" value="InterPro"/>
</dbReference>
<evidence type="ECO:0000256" key="2">
    <source>
        <dbReference type="ARBA" id="ARBA00022475"/>
    </source>
</evidence>
<evidence type="ECO:0000256" key="3">
    <source>
        <dbReference type="ARBA" id="ARBA00022606"/>
    </source>
</evidence>
<reference evidence="11" key="1">
    <citation type="submission" date="2022-01" db="EMBL/GenBank/DDBJ databases">
        <authorList>
            <person name="King R."/>
        </authorList>
    </citation>
    <scope>NUCLEOTIDE SEQUENCE</scope>
</reference>
<feature type="transmembrane region" description="Helical" evidence="10">
    <location>
        <begin position="53"/>
        <end position="69"/>
    </location>
</feature>
<dbReference type="PANTHER" id="PTHR21137">
    <property type="entry name" value="ODORANT RECEPTOR"/>
    <property type="match status" value="1"/>
</dbReference>
<evidence type="ECO:0000256" key="4">
    <source>
        <dbReference type="ARBA" id="ARBA00022692"/>
    </source>
</evidence>